<keyword evidence="4 7" id="KW-1133">Transmembrane helix</keyword>
<keyword evidence="3 7" id="KW-0812">Transmembrane</keyword>
<dbReference type="GO" id="GO:0051301">
    <property type="term" value="P:cell division"/>
    <property type="evidence" value="ECO:0007669"/>
    <property type="project" value="UniProtKB-KW"/>
</dbReference>
<organism evidence="9 10">
    <name type="scientific">Brachybacterium tyrofermentans</name>
    <dbReference type="NCBI Taxonomy" id="47848"/>
    <lineage>
        <taxon>Bacteria</taxon>
        <taxon>Bacillati</taxon>
        <taxon>Actinomycetota</taxon>
        <taxon>Actinomycetes</taxon>
        <taxon>Micrococcales</taxon>
        <taxon>Dermabacteraceae</taxon>
        <taxon>Brachybacterium</taxon>
    </lineage>
</organism>
<evidence type="ECO:0000313" key="9">
    <source>
        <dbReference type="EMBL" id="MFC5296015.1"/>
    </source>
</evidence>
<keyword evidence="5 7" id="KW-0472">Membrane</keyword>
<dbReference type="GeneID" id="303298252"/>
<keyword evidence="2 7" id="KW-0132">Cell division</keyword>
<evidence type="ECO:0000256" key="2">
    <source>
        <dbReference type="ARBA" id="ARBA00022618"/>
    </source>
</evidence>
<evidence type="ECO:0000256" key="6">
    <source>
        <dbReference type="ARBA" id="ARBA00023306"/>
    </source>
</evidence>
<evidence type="ECO:0000256" key="3">
    <source>
        <dbReference type="ARBA" id="ARBA00022692"/>
    </source>
</evidence>
<comment type="similarity">
    <text evidence="7">Belongs to the CrgA family.</text>
</comment>
<comment type="caution">
    <text evidence="9">The sequence shown here is derived from an EMBL/GenBank/DDBJ whole genome shotgun (WGS) entry which is preliminary data.</text>
</comment>
<accession>A0ABW0FDV1</accession>
<dbReference type="RefSeq" id="WP_343925261.1">
    <property type="nucleotide sequence ID" value="NZ_BAAAIR010000045.1"/>
</dbReference>
<feature type="compositionally biased region" description="Low complexity" evidence="8">
    <location>
        <begin position="32"/>
        <end position="47"/>
    </location>
</feature>
<protein>
    <recommendedName>
        <fullName evidence="7">Cell division protein CrgA</fullName>
    </recommendedName>
</protein>
<name>A0ABW0FDV1_9MICO</name>
<dbReference type="Pfam" id="PF06781">
    <property type="entry name" value="CrgA"/>
    <property type="match status" value="1"/>
</dbReference>
<dbReference type="HAMAP" id="MF_00631">
    <property type="entry name" value="CrgA"/>
    <property type="match status" value="1"/>
</dbReference>
<evidence type="ECO:0000256" key="1">
    <source>
        <dbReference type="ARBA" id="ARBA00022475"/>
    </source>
</evidence>
<keyword evidence="6 7" id="KW-0131">Cell cycle</keyword>
<evidence type="ECO:0000313" key="10">
    <source>
        <dbReference type="Proteomes" id="UP001595937"/>
    </source>
</evidence>
<evidence type="ECO:0000256" key="7">
    <source>
        <dbReference type="HAMAP-Rule" id="MF_00631"/>
    </source>
</evidence>
<keyword evidence="1 7" id="KW-1003">Cell membrane</keyword>
<feature type="compositionally biased region" description="Basic and acidic residues" evidence="8">
    <location>
        <begin position="52"/>
        <end position="70"/>
    </location>
</feature>
<feature type="transmembrane region" description="Helical" evidence="7">
    <location>
        <begin position="177"/>
        <end position="196"/>
    </location>
</feature>
<gene>
    <name evidence="7" type="primary">crgA</name>
    <name evidence="9" type="ORF">ACFPK8_00645</name>
</gene>
<keyword evidence="10" id="KW-1185">Reference proteome</keyword>
<evidence type="ECO:0000256" key="8">
    <source>
        <dbReference type="SAM" id="MobiDB-lite"/>
    </source>
</evidence>
<evidence type="ECO:0000256" key="5">
    <source>
        <dbReference type="ARBA" id="ARBA00023136"/>
    </source>
</evidence>
<comment type="subcellular location">
    <subcellularLocation>
        <location evidence="7">Cell membrane</location>
        <topology evidence="7">Multi-pass membrane protein</topology>
    </subcellularLocation>
</comment>
<dbReference type="Proteomes" id="UP001595937">
    <property type="component" value="Unassembled WGS sequence"/>
</dbReference>
<reference evidence="10" key="1">
    <citation type="journal article" date="2019" name="Int. J. Syst. Evol. Microbiol.">
        <title>The Global Catalogue of Microorganisms (GCM) 10K type strain sequencing project: providing services to taxonomists for standard genome sequencing and annotation.</title>
        <authorList>
            <consortium name="The Broad Institute Genomics Platform"/>
            <consortium name="The Broad Institute Genome Sequencing Center for Infectious Disease"/>
            <person name="Wu L."/>
            <person name="Ma J."/>
        </authorList>
    </citation>
    <scope>NUCLEOTIDE SEQUENCE [LARGE SCALE GENOMIC DNA]</scope>
    <source>
        <strain evidence="10">CGMCC 1.16455</strain>
    </source>
</reference>
<proteinExistence type="inferred from homology"/>
<evidence type="ECO:0000256" key="4">
    <source>
        <dbReference type="ARBA" id="ARBA00022989"/>
    </source>
</evidence>
<dbReference type="InterPro" id="IPR009619">
    <property type="entry name" value="CrgA"/>
</dbReference>
<comment type="function">
    <text evidence="7">Involved in cell division.</text>
</comment>
<feature type="transmembrane region" description="Helical" evidence="7">
    <location>
        <begin position="143"/>
        <end position="165"/>
    </location>
</feature>
<feature type="region of interest" description="Disordered" evidence="8">
    <location>
        <begin position="1"/>
        <end position="137"/>
    </location>
</feature>
<dbReference type="EMBL" id="JBHSLN010000003">
    <property type="protein sequence ID" value="MFC5296015.1"/>
    <property type="molecule type" value="Genomic_DNA"/>
</dbReference>
<sequence>MARSKKKSSARAASAAKAGAVEPATDDLDELTTVADTPDASPAATDSVAGKDPVKRSRATAKDATTKDAKAPAPAKGSRKASGKSTGKNAEKASDTDSGSTSGSEVSEKAKDATRSTSPKKAAAAETARTGRRRVAAEAPNPAWLAPTAVVFLLLGLAYLVTFYLSGGTLPLPIGDWNLAAGFGVMLVGGGMLMFWK</sequence>